<dbReference type="InterPro" id="IPR040980">
    <property type="entry name" value="SWI2_SNF2"/>
</dbReference>
<dbReference type="SUPFAM" id="SSF52540">
    <property type="entry name" value="P-loop containing nucleoside triphosphate hydrolases"/>
    <property type="match status" value="1"/>
</dbReference>
<keyword evidence="2" id="KW-0540">Nuclease</keyword>
<comment type="caution">
    <text evidence="2">The sequence shown here is derived from an EMBL/GenBank/DDBJ whole genome shotgun (WGS) entry which is preliminary data.</text>
</comment>
<dbReference type="SMART" id="SM00487">
    <property type="entry name" value="DEXDc"/>
    <property type="match status" value="1"/>
</dbReference>
<dbReference type="Gene3D" id="3.40.50.300">
    <property type="entry name" value="P-loop containing nucleotide triphosphate hydrolases"/>
    <property type="match status" value="2"/>
</dbReference>
<name>A0ABT7C8Z8_9MICO</name>
<protein>
    <submittedName>
        <fullName evidence="2">Type I restriction endonuclease subunit R</fullName>
    </submittedName>
</protein>
<dbReference type="PANTHER" id="PTHR42927:SF1">
    <property type="entry name" value="HELICASE SUPERFAMILY 1 AND 2 DOMAIN-CONTAINING PROTEIN"/>
    <property type="match status" value="1"/>
</dbReference>
<feature type="domain" description="Helicase ATP-binding" evidence="1">
    <location>
        <begin position="270"/>
        <end position="464"/>
    </location>
</feature>
<proteinExistence type="predicted"/>
<organism evidence="2 3">
    <name type="scientific">Gulosibacter molinativorax</name>
    <dbReference type="NCBI Taxonomy" id="256821"/>
    <lineage>
        <taxon>Bacteria</taxon>
        <taxon>Bacillati</taxon>
        <taxon>Actinomycetota</taxon>
        <taxon>Actinomycetes</taxon>
        <taxon>Micrococcales</taxon>
        <taxon>Microbacteriaceae</taxon>
        <taxon>Gulosibacter</taxon>
    </lineage>
</organism>
<dbReference type="Pfam" id="PF04313">
    <property type="entry name" value="HSDR_N"/>
    <property type="match status" value="1"/>
</dbReference>
<dbReference type="InterPro" id="IPR014001">
    <property type="entry name" value="Helicase_ATP-bd"/>
</dbReference>
<dbReference type="InterPro" id="IPR055180">
    <property type="entry name" value="HsdR_RecA-like_helicase_dom_2"/>
</dbReference>
<dbReference type="Proteomes" id="UP001170379">
    <property type="component" value="Unassembled WGS sequence"/>
</dbReference>
<accession>A0ABT7C8Z8</accession>
<dbReference type="InterPro" id="IPR027417">
    <property type="entry name" value="P-loop_NTPase"/>
</dbReference>
<sequence>MTAGGWNEGRAADFDASYALDLTEFAAFIAATQPSLVEPLGLGEESPTRHKFLARLQGEITKRGIVHLLRNGVEHLGNHVDLYYPTPTDGNADAAAKFAANRYTITRQVHHSISKPGDAIDLVASVNGLPVFTFELKNSITKQTVDDAVQQYQRDRDPRDPLFGFGRTIAHFALDDQRVKFSTQLKGKASWFLPFDQGYNDGAGNPPNPMGIQTDYLWRRIIAPKSLAGIIENYAQIVEERNPRTGKKTRKAIFPRYHQLDVVRKLLADVAANGAGQRYLIQHSAGSGKSNSIAWLTHQLTETTHGGKIAFDSIIVVTDRIILDNQLTQTIKSFLQVGSTVMHADRSGDLRRAITAGKKIIITTVQKFPYILDDIGTEHRDRTFAIIIDEAHSSQGTKTSAAVSRALAGIESADDEEVTFEDEINAIIEGKKMLSNASYFAFTATPKNKTLQMFGNPVARLDGSIGYEPFHSYTMKQAIQEGFIMDVLANYTPVGSYYRLMKTVADDPEFDAKRASKKLRAYVEGNEHAIAQKSAIMVEHFLDQVIAKQKVGGQARAMIVTSSIDRCIQYFHAVRDALAERKSPYKAVVAFSGEHEYLGDNVTEASLNGFPSRAIAEKIQQDPFRILVVANKFQTGYDEPLLHTMYVDKTLSDVLAVQTLSRLNRAHPAKRDTFVLDFANDAEAIKRAFDPYYRTTVLSQETDANKLHDLINDLDGFGVYTTEQVDEFVERYLAGVDVAELYSILDASVTEYSELLDEEDQVKFKGDAKAFLRTYNFLSTVLPYGSVEWEKRSIFLDNLVPRLPAPREEDLSFGILENIDLESYRAEKAVAMQIVLEDEDGVLEPVPATGGGLGSDPELERLSAIVKSFNEHFGNIDWEDADRIQQRITEEIPRLVSQDEAYRNAQANNDPTNARVESDRALSKAMFSLIADETQLFKAFQDNESFKHWLEEAVFRATYKKSA</sequence>
<dbReference type="PROSITE" id="PS51192">
    <property type="entry name" value="HELICASE_ATP_BIND_1"/>
    <property type="match status" value="1"/>
</dbReference>
<keyword evidence="2" id="KW-0255">Endonuclease</keyword>
<keyword evidence="3" id="KW-1185">Reference proteome</keyword>
<dbReference type="Gene3D" id="3.90.1570.50">
    <property type="match status" value="1"/>
</dbReference>
<reference evidence="2" key="2">
    <citation type="journal article" date="2022" name="Sci. Rep.">
        <title>In silico prediction of the enzymes involved in the degradation of the herbicide molinate by Gulosibacter molinativorax ON4T.</title>
        <authorList>
            <person name="Lopes A.R."/>
            <person name="Bunin E."/>
            <person name="Viana A.T."/>
            <person name="Froufe H."/>
            <person name="Munoz-Merida A."/>
            <person name="Pinho D."/>
            <person name="Figueiredo J."/>
            <person name="Barroso C."/>
            <person name="Vaz-Moreira I."/>
            <person name="Bellanger X."/>
            <person name="Egas C."/>
            <person name="Nunes O.C."/>
        </authorList>
    </citation>
    <scope>NUCLEOTIDE SEQUENCE</scope>
    <source>
        <strain evidence="2">ON4</strain>
    </source>
</reference>
<dbReference type="InterPro" id="IPR007409">
    <property type="entry name" value="Restrct_endonuc_type1_HsdR_N"/>
</dbReference>
<keyword evidence="2" id="KW-0378">Hydrolase</keyword>
<dbReference type="GO" id="GO:0004519">
    <property type="term" value="F:endonuclease activity"/>
    <property type="evidence" value="ECO:0007669"/>
    <property type="project" value="UniProtKB-KW"/>
</dbReference>
<dbReference type="Pfam" id="PF18766">
    <property type="entry name" value="SWI2_SNF2"/>
    <property type="match status" value="1"/>
</dbReference>
<reference evidence="2" key="1">
    <citation type="submission" date="2018-03" db="EMBL/GenBank/DDBJ databases">
        <authorList>
            <person name="Nunes O.C."/>
            <person name="Lopes A.R."/>
            <person name="Froufe H."/>
            <person name="Munoz-Merida A."/>
            <person name="Barroso C."/>
            <person name="Egas C."/>
        </authorList>
    </citation>
    <scope>NUCLEOTIDE SEQUENCE</scope>
    <source>
        <strain evidence="2">ON4</strain>
    </source>
</reference>
<gene>
    <name evidence="2" type="ORF">C7K25_09880</name>
</gene>
<evidence type="ECO:0000313" key="2">
    <source>
        <dbReference type="EMBL" id="MDJ1371673.1"/>
    </source>
</evidence>
<evidence type="ECO:0000313" key="3">
    <source>
        <dbReference type="Proteomes" id="UP001170379"/>
    </source>
</evidence>
<dbReference type="Pfam" id="PF22679">
    <property type="entry name" value="T1R_D3-like"/>
    <property type="match status" value="1"/>
</dbReference>
<dbReference type="PANTHER" id="PTHR42927">
    <property type="entry name" value="HELICASE SUPERFAMILY 1 AND 2 DOMAIN-CONTAINING PROTEIN"/>
    <property type="match status" value="1"/>
</dbReference>
<dbReference type="EMBL" id="PXVD01000015">
    <property type="protein sequence ID" value="MDJ1371673.1"/>
    <property type="molecule type" value="Genomic_DNA"/>
</dbReference>
<evidence type="ECO:0000259" key="1">
    <source>
        <dbReference type="PROSITE" id="PS51192"/>
    </source>
</evidence>